<gene>
    <name evidence="2" type="ORF">TSTA_064510</name>
</gene>
<dbReference type="STRING" id="441959.B8LSY8"/>
<dbReference type="AlphaFoldDB" id="B8LSY8"/>
<organism evidence="2 3">
    <name type="scientific">Talaromyces stipitatus (strain ATCC 10500 / CBS 375.48 / QM 6759 / NRRL 1006)</name>
    <name type="common">Penicillium stipitatum</name>
    <dbReference type="NCBI Taxonomy" id="441959"/>
    <lineage>
        <taxon>Eukaryota</taxon>
        <taxon>Fungi</taxon>
        <taxon>Dikarya</taxon>
        <taxon>Ascomycota</taxon>
        <taxon>Pezizomycotina</taxon>
        <taxon>Eurotiomycetes</taxon>
        <taxon>Eurotiomycetidae</taxon>
        <taxon>Eurotiales</taxon>
        <taxon>Trichocomaceae</taxon>
        <taxon>Talaromyces</taxon>
        <taxon>Talaromyces sect. Talaromyces</taxon>
    </lineage>
</organism>
<feature type="region of interest" description="Disordered" evidence="1">
    <location>
        <begin position="175"/>
        <end position="214"/>
    </location>
</feature>
<protein>
    <submittedName>
        <fullName evidence="2">Uncharacterized protein</fullName>
    </submittedName>
</protein>
<dbReference type="EMBL" id="EQ962652">
    <property type="protein sequence ID" value="EED22984.1"/>
    <property type="molecule type" value="Genomic_DNA"/>
</dbReference>
<dbReference type="VEuPathDB" id="FungiDB:TSTA_064510"/>
<reference evidence="3" key="1">
    <citation type="journal article" date="2015" name="Genome Announc.">
        <title>Genome sequence of the AIDS-associated pathogen Penicillium marneffei (ATCC18224) and its near taxonomic relative Talaromyces stipitatus (ATCC10500).</title>
        <authorList>
            <person name="Nierman W.C."/>
            <person name="Fedorova-Abrams N.D."/>
            <person name="Andrianopoulos A."/>
        </authorList>
    </citation>
    <scope>NUCLEOTIDE SEQUENCE [LARGE SCALE GENOMIC DNA]</scope>
    <source>
        <strain evidence="3">ATCC 10500 / CBS 375.48 / QM 6759 / NRRL 1006</strain>
    </source>
</reference>
<proteinExistence type="predicted"/>
<feature type="compositionally biased region" description="Low complexity" evidence="1">
    <location>
        <begin position="48"/>
        <end position="80"/>
    </location>
</feature>
<dbReference type="InParanoid" id="B8LSY8"/>
<dbReference type="eggNOG" id="ENOG502S621">
    <property type="taxonomic scope" value="Eukaryota"/>
</dbReference>
<evidence type="ECO:0000313" key="3">
    <source>
        <dbReference type="Proteomes" id="UP000001745"/>
    </source>
</evidence>
<sequence length="368" mass="41853">MDRDQRHKKDDLPSRLLSRVGSVFRRASRRTKSTVSAHQVAESRGPESTSTPASAAAGNTTSATATPAAPQPPQTSTATPDRGVTAPKRDPASVVVWSDIQQERARALFAKYGLSLEPHEWMSRNFEVQRVEKPIRMRVRRTCHRCQTTFGADRVCANCQHVRCKTCPRYPPARTKEEKEARALAKAKGKQPEKPSDTAVIPTTTTVKSDDAKKLKSKQLTMESQASGHDLVYRPVRQRVRRRCHQCQTAFVGFSTECETCGHVRCKICPREPPNPEKYPEGYPGDEEPPIERPLRVWKKPRMRVRWFCHKCDTFYPPGDKICRTCGEEKGPNSRREPPKKEKPPIDEELMKRVRERLEDFRIAADNT</sequence>
<dbReference type="Proteomes" id="UP000001745">
    <property type="component" value="Unassembled WGS sequence"/>
</dbReference>
<evidence type="ECO:0000313" key="2">
    <source>
        <dbReference type="EMBL" id="EED22984.1"/>
    </source>
</evidence>
<dbReference type="PhylomeDB" id="B8LSY8"/>
<dbReference type="RefSeq" id="XP_002340371.1">
    <property type="nucleotide sequence ID" value="XM_002340330.1"/>
</dbReference>
<accession>B8LSY8</accession>
<dbReference type="HOGENOM" id="CLU_047721_1_0_1"/>
<dbReference type="GeneID" id="8100215"/>
<feature type="compositionally biased region" description="Basic and acidic residues" evidence="1">
    <location>
        <begin position="1"/>
        <end position="13"/>
    </location>
</feature>
<evidence type="ECO:0000256" key="1">
    <source>
        <dbReference type="SAM" id="MobiDB-lite"/>
    </source>
</evidence>
<feature type="region of interest" description="Disordered" evidence="1">
    <location>
        <begin position="327"/>
        <end position="348"/>
    </location>
</feature>
<feature type="region of interest" description="Disordered" evidence="1">
    <location>
        <begin position="1"/>
        <end position="91"/>
    </location>
</feature>
<dbReference type="InterPro" id="IPR011011">
    <property type="entry name" value="Znf_FYVE_PHD"/>
</dbReference>
<keyword evidence="3" id="KW-1185">Reference proteome</keyword>
<dbReference type="OMA" id="RVHRTCH"/>
<dbReference type="OrthoDB" id="5370011at2759"/>
<dbReference type="SUPFAM" id="SSF57903">
    <property type="entry name" value="FYVE/PHD zinc finger"/>
    <property type="match status" value="1"/>
</dbReference>
<name>B8LSY8_TALSN</name>